<organism evidence="1">
    <name type="scientific">marine sediment metagenome</name>
    <dbReference type="NCBI Taxonomy" id="412755"/>
    <lineage>
        <taxon>unclassified sequences</taxon>
        <taxon>metagenomes</taxon>
        <taxon>ecological metagenomes</taxon>
    </lineage>
</organism>
<evidence type="ECO:0000313" key="1">
    <source>
        <dbReference type="EMBL" id="GAF79599.1"/>
    </source>
</evidence>
<comment type="caution">
    <text evidence="1">The sequence shown here is derived from an EMBL/GenBank/DDBJ whole genome shotgun (WGS) entry which is preliminary data.</text>
</comment>
<accession>X0SF15</accession>
<reference evidence="1" key="1">
    <citation type="journal article" date="2014" name="Front. Microbiol.">
        <title>High frequency of phylogenetically diverse reductive dehalogenase-homologous genes in deep subseafloor sedimentary metagenomes.</title>
        <authorList>
            <person name="Kawai M."/>
            <person name="Futagami T."/>
            <person name="Toyoda A."/>
            <person name="Takaki Y."/>
            <person name="Nishi S."/>
            <person name="Hori S."/>
            <person name="Arai W."/>
            <person name="Tsubouchi T."/>
            <person name="Morono Y."/>
            <person name="Uchiyama I."/>
            <person name="Ito T."/>
            <person name="Fujiyama A."/>
            <person name="Inagaki F."/>
            <person name="Takami H."/>
        </authorList>
    </citation>
    <scope>NUCLEOTIDE SEQUENCE</scope>
    <source>
        <strain evidence="1">Expedition CK06-06</strain>
    </source>
</reference>
<dbReference type="GO" id="GO:0009244">
    <property type="term" value="P:lipopolysaccharide core region biosynthetic process"/>
    <property type="evidence" value="ECO:0007669"/>
    <property type="project" value="TreeGrafter"/>
</dbReference>
<dbReference type="GO" id="GO:0005829">
    <property type="term" value="C:cytosol"/>
    <property type="evidence" value="ECO:0007669"/>
    <property type="project" value="TreeGrafter"/>
</dbReference>
<proteinExistence type="predicted"/>
<feature type="non-terminal residue" evidence="1">
    <location>
        <position position="1"/>
    </location>
</feature>
<dbReference type="AlphaFoldDB" id="X0SF15"/>
<dbReference type="SUPFAM" id="SSF53756">
    <property type="entry name" value="UDP-Glycosyltransferase/glycogen phosphorylase"/>
    <property type="match status" value="1"/>
</dbReference>
<sequence>FKLMAKFQQAMPAEPKISSEKRLEVAALGRVLLINRLGGVGDILCARLIFEDLKRMPNIGDTAFAVPRRYLPVIEDHPYIDCKIAVEDLENVTDYVISKDITEVCDKLERWTRGNINQNRADIYADSIGLKLKNHNGHLSFTDREMEFAKVFMRQLGKGKKVGIAPFTSHASKDLGKQLARDLVFWCRRRKAMPLVFHDEKISIEEAEVVSGLPLRQWMAVVSLLDAVVTASTAMFWVAQLTRRPTVVIAGYEDARVFGKYHPDLAIVQRCARGERKLIARQEKEIEKFNGDWSHCPCWSAQRCAFRKWREYPLFCLDSIRIDEVVKPLARILRRRKAKGVNFG</sequence>
<dbReference type="GO" id="GO:0008713">
    <property type="term" value="F:ADP-heptose-lipopolysaccharide heptosyltransferase activity"/>
    <property type="evidence" value="ECO:0007669"/>
    <property type="project" value="TreeGrafter"/>
</dbReference>
<evidence type="ECO:0008006" key="2">
    <source>
        <dbReference type="Google" id="ProtNLM"/>
    </source>
</evidence>
<dbReference type="InterPro" id="IPR051199">
    <property type="entry name" value="LPS_LOS_Heptosyltrfase"/>
</dbReference>
<name>X0SF15_9ZZZZ</name>
<dbReference type="Gene3D" id="3.40.50.2000">
    <property type="entry name" value="Glycogen Phosphorylase B"/>
    <property type="match status" value="1"/>
</dbReference>
<protein>
    <recommendedName>
        <fullName evidence="2">Glycosyltransferase family 9 (Heptosyltransferase)</fullName>
    </recommendedName>
</protein>
<gene>
    <name evidence="1" type="ORF">S01H1_11467</name>
</gene>
<dbReference type="EMBL" id="BARS01005847">
    <property type="protein sequence ID" value="GAF79599.1"/>
    <property type="molecule type" value="Genomic_DNA"/>
</dbReference>
<dbReference type="PANTHER" id="PTHR30160">
    <property type="entry name" value="TETRAACYLDISACCHARIDE 4'-KINASE-RELATED"/>
    <property type="match status" value="1"/>
</dbReference>